<dbReference type="PROSITE" id="PS51504">
    <property type="entry name" value="H15"/>
    <property type="match status" value="1"/>
</dbReference>
<feature type="region of interest" description="Disordered" evidence="3">
    <location>
        <begin position="1"/>
        <end position="148"/>
    </location>
</feature>
<evidence type="ECO:0000256" key="2">
    <source>
        <dbReference type="ARBA" id="ARBA00023242"/>
    </source>
</evidence>
<keyword evidence="2" id="KW-0539">Nucleus</keyword>
<gene>
    <name evidence="6" type="primary">Cbx3</name>
</gene>
<dbReference type="Pfam" id="PF00385">
    <property type="entry name" value="Chromo"/>
    <property type="match status" value="1"/>
</dbReference>
<dbReference type="SMART" id="SM00298">
    <property type="entry name" value="CHROMO"/>
    <property type="match status" value="2"/>
</dbReference>
<dbReference type="SMART" id="SM00526">
    <property type="entry name" value="H15"/>
    <property type="match status" value="1"/>
</dbReference>
<dbReference type="InterPro" id="IPR016197">
    <property type="entry name" value="Chromo-like_dom_sf"/>
</dbReference>
<reference evidence="6" key="1">
    <citation type="submission" date="2014-05" db="EMBL/GenBank/DDBJ databases">
        <authorList>
            <person name="Chronopoulou M."/>
        </authorList>
    </citation>
    <scope>NUCLEOTIDE SEQUENCE</scope>
    <source>
        <tissue evidence="6">Whole organism</tissue>
    </source>
</reference>
<dbReference type="GO" id="GO:0003677">
    <property type="term" value="F:DNA binding"/>
    <property type="evidence" value="ECO:0007669"/>
    <property type="project" value="InterPro"/>
</dbReference>
<evidence type="ECO:0000313" key="6">
    <source>
        <dbReference type="EMBL" id="CDW30253.1"/>
    </source>
</evidence>
<dbReference type="CDD" id="cd00073">
    <property type="entry name" value="H15"/>
    <property type="match status" value="1"/>
</dbReference>
<dbReference type="AlphaFoldDB" id="A0A0K2TW20"/>
<dbReference type="SUPFAM" id="SSF46785">
    <property type="entry name" value="Winged helix' DNA-binding domain"/>
    <property type="match status" value="1"/>
</dbReference>
<evidence type="ECO:0000259" key="4">
    <source>
        <dbReference type="PROSITE" id="PS50013"/>
    </source>
</evidence>
<dbReference type="GO" id="GO:0006334">
    <property type="term" value="P:nucleosome assembly"/>
    <property type="evidence" value="ECO:0007669"/>
    <property type="project" value="InterPro"/>
</dbReference>
<dbReference type="CDD" id="cd00024">
    <property type="entry name" value="CD_CSD"/>
    <property type="match status" value="1"/>
</dbReference>
<dbReference type="GO" id="GO:0000786">
    <property type="term" value="C:nucleosome"/>
    <property type="evidence" value="ECO:0007669"/>
    <property type="project" value="InterPro"/>
</dbReference>
<feature type="compositionally biased region" description="Acidic residues" evidence="3">
    <location>
        <begin position="126"/>
        <end position="148"/>
    </location>
</feature>
<organism evidence="6">
    <name type="scientific">Lepeophtheirus salmonis</name>
    <name type="common">Salmon louse</name>
    <name type="synonym">Caligus salmonis</name>
    <dbReference type="NCBI Taxonomy" id="72036"/>
    <lineage>
        <taxon>Eukaryota</taxon>
        <taxon>Metazoa</taxon>
        <taxon>Ecdysozoa</taxon>
        <taxon>Arthropoda</taxon>
        <taxon>Crustacea</taxon>
        <taxon>Multicrustacea</taxon>
        <taxon>Hexanauplia</taxon>
        <taxon>Copepoda</taxon>
        <taxon>Siphonostomatoida</taxon>
        <taxon>Caligidae</taxon>
        <taxon>Lepeophtheirus</taxon>
    </lineage>
</organism>
<evidence type="ECO:0000256" key="3">
    <source>
        <dbReference type="SAM" id="MobiDB-lite"/>
    </source>
</evidence>
<protein>
    <submittedName>
        <fullName evidence="6">Chromobox homolog 3 [Ceratitis capitata]</fullName>
    </submittedName>
</protein>
<dbReference type="EMBL" id="HACA01012892">
    <property type="protein sequence ID" value="CDW30253.1"/>
    <property type="molecule type" value="Transcribed_RNA"/>
</dbReference>
<dbReference type="InterPro" id="IPR051219">
    <property type="entry name" value="Heterochromatin_chromo-domain"/>
</dbReference>
<proteinExistence type="predicted"/>
<dbReference type="PROSITE" id="PS00598">
    <property type="entry name" value="CHROMO_1"/>
    <property type="match status" value="1"/>
</dbReference>
<dbReference type="InterPro" id="IPR023780">
    <property type="entry name" value="Chromo_domain"/>
</dbReference>
<dbReference type="InterPro" id="IPR036390">
    <property type="entry name" value="WH_DNA-bd_sf"/>
</dbReference>
<dbReference type="Pfam" id="PF00538">
    <property type="entry name" value="Linker_histone"/>
    <property type="match status" value="1"/>
</dbReference>
<dbReference type="GO" id="GO:0005634">
    <property type="term" value="C:nucleus"/>
    <property type="evidence" value="ECO:0007669"/>
    <property type="project" value="UniProtKB-SubCell"/>
</dbReference>
<name>A0A0K2TW20_LEPSM</name>
<dbReference type="Gene3D" id="1.10.10.10">
    <property type="entry name" value="Winged helix-like DNA-binding domain superfamily/Winged helix DNA-binding domain"/>
    <property type="match status" value="1"/>
</dbReference>
<dbReference type="Gene3D" id="2.40.50.40">
    <property type="match status" value="2"/>
</dbReference>
<feature type="compositionally biased region" description="Polar residues" evidence="3">
    <location>
        <begin position="1"/>
        <end position="10"/>
    </location>
</feature>
<dbReference type="OrthoDB" id="203599at2759"/>
<dbReference type="SUPFAM" id="SSF54160">
    <property type="entry name" value="Chromo domain-like"/>
    <property type="match status" value="2"/>
</dbReference>
<accession>A0A0K2TW20</accession>
<comment type="subcellular location">
    <subcellularLocation>
        <location evidence="1">Nucleus</location>
    </subcellularLocation>
</comment>
<evidence type="ECO:0000259" key="5">
    <source>
        <dbReference type="PROSITE" id="PS51504"/>
    </source>
</evidence>
<feature type="domain" description="Chromo" evidence="4">
    <location>
        <begin position="310"/>
        <end position="367"/>
    </location>
</feature>
<feature type="compositionally biased region" description="Basic residues" evidence="3">
    <location>
        <begin position="101"/>
        <end position="112"/>
    </location>
</feature>
<feature type="compositionally biased region" description="Basic residues" evidence="3">
    <location>
        <begin position="70"/>
        <end position="79"/>
    </location>
</feature>
<feature type="domain" description="Chromo" evidence="4">
    <location>
        <begin position="379"/>
        <end position="439"/>
    </location>
</feature>
<dbReference type="PROSITE" id="PS50013">
    <property type="entry name" value="CHROMO_2"/>
    <property type="match status" value="2"/>
</dbReference>
<dbReference type="InterPro" id="IPR005818">
    <property type="entry name" value="Histone_H1/H5_H15"/>
</dbReference>
<evidence type="ECO:0000256" key="1">
    <source>
        <dbReference type="ARBA" id="ARBA00004123"/>
    </source>
</evidence>
<feature type="domain" description="H15" evidence="5">
    <location>
        <begin position="161"/>
        <end position="237"/>
    </location>
</feature>
<feature type="compositionally biased region" description="Low complexity" evidence="3">
    <location>
        <begin position="80"/>
        <end position="100"/>
    </location>
</feature>
<dbReference type="InterPro" id="IPR036388">
    <property type="entry name" value="WH-like_DNA-bd_sf"/>
</dbReference>
<dbReference type="InterPro" id="IPR000953">
    <property type="entry name" value="Chromo/chromo_shadow_dom"/>
</dbReference>
<dbReference type="InterPro" id="IPR023779">
    <property type="entry name" value="Chromodomain_CS"/>
</dbReference>
<feature type="compositionally biased region" description="Polar residues" evidence="3">
    <location>
        <begin position="31"/>
        <end position="44"/>
    </location>
</feature>
<dbReference type="PANTHER" id="PTHR22812">
    <property type="entry name" value="CHROMOBOX PROTEIN"/>
    <property type="match status" value="1"/>
</dbReference>
<sequence length="475" mass="54689">MVRSTQNGSKAINYCESDGSASEVDEEPSENESLTDTSRNNGSKRQSRNNDDDDDGESKDIEDNLPLSSKKGKKKRSRSKLSVESPESDASSSAESSGGAQKKRKKEKKVNPRNKISARSTSSKYEEEDENVENDEESSSNNGSDDEFVAGKYTKKTKIPNLPAVSVMVIESIKALNEDPKKGSTFGAIKDTILRNWPVNMKTYNSRIKKCMASAEKSGSIIRTRGHGFNGRFTVPALRGKKKYKYPKLSKKFDVDEVEYVPIKTTRDKERVKDKEELERKREERAVYLEKVMADKATLPKRIKTKREFWEVKSIQGTKVKNDINYYLVKYEGSSKPQWEPEENVQNCWDLVEMFMKEKELKEAEITKIRQESEEKGEYEVHKIVDVEINKKDGSKEFRIRWKGYKPEEDTWEEEKNLNCPEKIEAFMRKHEKSQDISQKSLRETPKIIERLAYSQSKRIKKKAGGLRVTYDGME</sequence>